<dbReference type="SUPFAM" id="SSF51730">
    <property type="entry name" value="FAD-linked oxidoreductase"/>
    <property type="match status" value="1"/>
</dbReference>
<dbReference type="EMBL" id="JAMQOQ010000004">
    <property type="protein sequence ID" value="MDS0295743.1"/>
    <property type="molecule type" value="Genomic_DNA"/>
</dbReference>
<keyword evidence="4" id="KW-0285">Flavoprotein</keyword>
<evidence type="ECO:0000256" key="4">
    <source>
        <dbReference type="ARBA" id="ARBA00022630"/>
    </source>
</evidence>
<proteinExistence type="inferred from homology"/>
<comment type="cofactor">
    <cofactor evidence="1">
        <name>FAD</name>
        <dbReference type="ChEBI" id="CHEBI:57692"/>
    </cofactor>
</comment>
<evidence type="ECO:0000313" key="7">
    <source>
        <dbReference type="EMBL" id="MDS0295743.1"/>
    </source>
</evidence>
<comment type="similarity">
    <text evidence="3">Belongs to the methylenetetrahydrofolate reductase family.</text>
</comment>
<dbReference type="GO" id="GO:0004489">
    <property type="term" value="F:methylenetetrahydrofolate reductase [NAD(P)H] activity"/>
    <property type="evidence" value="ECO:0007669"/>
    <property type="project" value="UniProtKB-EC"/>
</dbReference>
<dbReference type="PANTHER" id="PTHR45754">
    <property type="entry name" value="METHYLENETETRAHYDROFOLATE REDUCTASE"/>
    <property type="match status" value="1"/>
</dbReference>
<accession>A0ABU2G4N6</accession>
<comment type="caution">
    <text evidence="7">The sequence shown here is derived from an EMBL/GenBank/DDBJ whole genome shotgun (WGS) entry which is preliminary data.</text>
</comment>
<dbReference type="RefSeq" id="WP_310929700.1">
    <property type="nucleotide sequence ID" value="NZ_JAMQOQ010000004.1"/>
</dbReference>
<comment type="pathway">
    <text evidence="2">One-carbon metabolism; tetrahydrofolate interconversion.</text>
</comment>
<dbReference type="Gene3D" id="3.20.20.220">
    <property type="match status" value="1"/>
</dbReference>
<dbReference type="Pfam" id="PF02219">
    <property type="entry name" value="MTHFR"/>
    <property type="match status" value="1"/>
</dbReference>
<dbReference type="InterPro" id="IPR003171">
    <property type="entry name" value="Mehydrof_redctse-like"/>
</dbReference>
<keyword evidence="6 7" id="KW-0560">Oxidoreductase</keyword>
<evidence type="ECO:0000256" key="2">
    <source>
        <dbReference type="ARBA" id="ARBA00004777"/>
    </source>
</evidence>
<reference evidence="7 8" key="1">
    <citation type="submission" date="2022-06" db="EMBL/GenBank/DDBJ databases">
        <title>Halogeometricum sp. a new haloarchaeum isolate from saline soil.</title>
        <authorList>
            <person name="Strakova D."/>
            <person name="Galisteo C."/>
            <person name="Sanchez-Porro C."/>
            <person name="Ventosa A."/>
        </authorList>
    </citation>
    <scope>NUCLEOTIDE SEQUENCE [LARGE SCALE GENOMIC DNA]</scope>
    <source>
        <strain evidence="8">S3BR25-2</strain>
    </source>
</reference>
<dbReference type="InterPro" id="IPR029041">
    <property type="entry name" value="FAD-linked_oxidoreductase-like"/>
</dbReference>
<evidence type="ECO:0000313" key="8">
    <source>
        <dbReference type="Proteomes" id="UP001254813"/>
    </source>
</evidence>
<dbReference type="Proteomes" id="UP001254813">
    <property type="component" value="Unassembled WGS sequence"/>
</dbReference>
<dbReference type="EC" id="1.5.1.20" evidence="7"/>
<keyword evidence="8" id="KW-1185">Reference proteome</keyword>
<name>A0ABU2G4N6_9EURY</name>
<sequence length="288" mass="32448">MSLKSESKTVDDVSNVELLLGNTRYELMPFESFDEEIAHLPDGATIAITTSPQLGIDRTVEKTEMAAERGYEVVPHVAARYVEDREHLAEIARRLTEAGVTDIFVPGGDREEPAGDFESAYDLLTALEETEYEFEEVGITGYPEGHAFLDDETLRESMVRKEPYATYIVTQLCYDPETVLEWISEVRDRGVDLPVEVGIPGVMKYQRLLEISQKVGVGDSIQFLKKTTGILGFVRQLVGSRGTYKPDKLIDGLAPYVANEAYDIRGLHIYAFNQTADLESWRLERLER</sequence>
<dbReference type="PANTHER" id="PTHR45754:SF3">
    <property type="entry name" value="METHYLENETETRAHYDROFOLATE REDUCTASE (NADPH)"/>
    <property type="match status" value="1"/>
</dbReference>
<keyword evidence="5" id="KW-0274">FAD</keyword>
<evidence type="ECO:0000256" key="6">
    <source>
        <dbReference type="ARBA" id="ARBA00023002"/>
    </source>
</evidence>
<evidence type="ECO:0000256" key="3">
    <source>
        <dbReference type="ARBA" id="ARBA00006743"/>
    </source>
</evidence>
<evidence type="ECO:0000256" key="1">
    <source>
        <dbReference type="ARBA" id="ARBA00001974"/>
    </source>
</evidence>
<protein>
    <submittedName>
        <fullName evidence="7">Methylenetetrahydrofolate reductase</fullName>
        <ecNumber evidence="7">1.5.1.20</ecNumber>
    </submittedName>
</protein>
<organism evidence="7 8">
    <name type="scientific">Halogeometricum luteum</name>
    <dbReference type="NCBI Taxonomy" id="2950537"/>
    <lineage>
        <taxon>Archaea</taxon>
        <taxon>Methanobacteriati</taxon>
        <taxon>Methanobacteriota</taxon>
        <taxon>Stenosarchaea group</taxon>
        <taxon>Halobacteria</taxon>
        <taxon>Halobacteriales</taxon>
        <taxon>Haloferacaceae</taxon>
        <taxon>Halogeometricum</taxon>
    </lineage>
</organism>
<evidence type="ECO:0000256" key="5">
    <source>
        <dbReference type="ARBA" id="ARBA00022827"/>
    </source>
</evidence>
<gene>
    <name evidence="7" type="ORF">NDI79_16335</name>
</gene>